<name>D6U4K3_KTERA</name>
<evidence type="ECO:0000259" key="2">
    <source>
        <dbReference type="Pfam" id="PF13360"/>
    </source>
</evidence>
<dbReference type="Gene3D" id="2.40.128.630">
    <property type="match status" value="1"/>
</dbReference>
<dbReference type="SMART" id="SM00564">
    <property type="entry name" value="PQQ"/>
    <property type="match status" value="2"/>
</dbReference>
<comment type="caution">
    <text evidence="3">The sequence shown here is derived from an EMBL/GenBank/DDBJ whole genome shotgun (WGS) entry which is preliminary data.</text>
</comment>
<dbReference type="RefSeq" id="WP_007918801.1">
    <property type="nucleotide sequence ID" value="NZ_ADVG01000004.1"/>
</dbReference>
<dbReference type="Gene3D" id="2.130.10.10">
    <property type="entry name" value="YVTN repeat-like/Quinoprotein amine dehydrogenase"/>
    <property type="match status" value="1"/>
</dbReference>
<feature type="signal peptide" evidence="1">
    <location>
        <begin position="1"/>
        <end position="23"/>
    </location>
</feature>
<dbReference type="EMBL" id="ADVG01000004">
    <property type="protein sequence ID" value="EFH81433.1"/>
    <property type="molecule type" value="Genomic_DNA"/>
</dbReference>
<dbReference type="Proteomes" id="UP000004508">
    <property type="component" value="Unassembled WGS sequence"/>
</dbReference>
<evidence type="ECO:0000313" key="3">
    <source>
        <dbReference type="EMBL" id="EFH81433.1"/>
    </source>
</evidence>
<dbReference type="AlphaFoldDB" id="D6U4K3"/>
<dbReference type="eggNOG" id="COG1520">
    <property type="taxonomic scope" value="Bacteria"/>
</dbReference>
<dbReference type="InterPro" id="IPR015943">
    <property type="entry name" value="WD40/YVTN_repeat-like_dom_sf"/>
</dbReference>
<organism evidence="3 4">
    <name type="scientific">Ktedonobacter racemifer DSM 44963</name>
    <dbReference type="NCBI Taxonomy" id="485913"/>
    <lineage>
        <taxon>Bacteria</taxon>
        <taxon>Bacillati</taxon>
        <taxon>Chloroflexota</taxon>
        <taxon>Ktedonobacteria</taxon>
        <taxon>Ktedonobacterales</taxon>
        <taxon>Ktedonobacteraceae</taxon>
        <taxon>Ktedonobacter</taxon>
    </lineage>
</organism>
<sequence>MPGKHISLLSLLCCLALILGACATNGSQPSISRKPPIHNPHPTTLPTSIATSGSTDWTMYHHDDARSGYLANTPDPRSLSKAWNLKLDGAVYAEPLVIGSHVIVATENDTLYALDAKTGQIQWQRHVGTPAARSNLPCGNIDPLGITGTPVYDPATRLVFAVAEISQGPAHILVGVDVQSGQVKVRRDIDPPGIEVVSHQQRAALALANNTVYVALGGLAGDCGNYHGTVIGSRTDGQGKLLVYQVPTNREGGIWAPPGPVIDADQKLYVAVGNGESTGGDWDHTDSVLRLSPELELEEGFAPQQWAQDNSTDADLGSMSPVLLSNGLIFSAGKSGQGYVVRARALGGVGGQLNEQTVCRSFGGAATDGSQVFLPCVDGVQQITVNTDGSITPGWKAPSQINGSPIIAGHTVYTLAPQGTLYALNGANGSTRASLAIDATTRFATPTISGQQIFIGTTTGITSINLVA</sequence>
<dbReference type="InterPro" id="IPR011047">
    <property type="entry name" value="Quinoprotein_ADH-like_sf"/>
</dbReference>
<proteinExistence type="predicted"/>
<dbReference type="SUPFAM" id="SSF50998">
    <property type="entry name" value="Quinoprotein alcohol dehydrogenase-like"/>
    <property type="match status" value="2"/>
</dbReference>
<dbReference type="InParanoid" id="D6U4K3"/>
<evidence type="ECO:0000256" key="1">
    <source>
        <dbReference type="SAM" id="SignalP"/>
    </source>
</evidence>
<dbReference type="PROSITE" id="PS51257">
    <property type="entry name" value="PROKAR_LIPOPROTEIN"/>
    <property type="match status" value="1"/>
</dbReference>
<dbReference type="InterPro" id="IPR018391">
    <property type="entry name" value="PQQ_b-propeller_rpt"/>
</dbReference>
<reference evidence="3 4" key="1">
    <citation type="journal article" date="2011" name="Stand. Genomic Sci.">
        <title>Non-contiguous finished genome sequence and contextual data of the filamentous soil bacterium Ktedonobacter racemifer type strain (SOSP1-21).</title>
        <authorList>
            <person name="Chang Y.J."/>
            <person name="Land M."/>
            <person name="Hauser L."/>
            <person name="Chertkov O."/>
            <person name="Del Rio T.G."/>
            <person name="Nolan M."/>
            <person name="Copeland A."/>
            <person name="Tice H."/>
            <person name="Cheng J.F."/>
            <person name="Lucas S."/>
            <person name="Han C."/>
            <person name="Goodwin L."/>
            <person name="Pitluck S."/>
            <person name="Ivanova N."/>
            <person name="Ovchinikova G."/>
            <person name="Pati A."/>
            <person name="Chen A."/>
            <person name="Palaniappan K."/>
            <person name="Mavromatis K."/>
            <person name="Liolios K."/>
            <person name="Brettin T."/>
            <person name="Fiebig A."/>
            <person name="Rohde M."/>
            <person name="Abt B."/>
            <person name="Goker M."/>
            <person name="Detter J.C."/>
            <person name="Woyke T."/>
            <person name="Bristow J."/>
            <person name="Eisen J.A."/>
            <person name="Markowitz V."/>
            <person name="Hugenholtz P."/>
            <person name="Kyrpides N.C."/>
            <person name="Klenk H.P."/>
            <person name="Lapidus A."/>
        </authorList>
    </citation>
    <scope>NUCLEOTIDE SEQUENCE [LARGE SCALE GENOMIC DNA]</scope>
    <source>
        <strain evidence="4">DSM 44963</strain>
    </source>
</reference>
<dbReference type="Pfam" id="PF13360">
    <property type="entry name" value="PQQ_2"/>
    <property type="match status" value="1"/>
</dbReference>
<keyword evidence="4" id="KW-1185">Reference proteome</keyword>
<dbReference type="STRING" id="485913.Krac_2153"/>
<protein>
    <submittedName>
        <fullName evidence="3">Pyrrolo-quinoline quinone</fullName>
    </submittedName>
</protein>
<feature type="domain" description="Pyrrolo-quinoline quinone repeat" evidence="2">
    <location>
        <begin position="82"/>
        <end position="214"/>
    </location>
</feature>
<dbReference type="InterPro" id="IPR002372">
    <property type="entry name" value="PQQ_rpt_dom"/>
</dbReference>
<gene>
    <name evidence="3" type="ORF">Krac_2153</name>
</gene>
<dbReference type="PANTHER" id="PTHR34512">
    <property type="entry name" value="CELL SURFACE PROTEIN"/>
    <property type="match status" value="1"/>
</dbReference>
<dbReference type="PANTHER" id="PTHR34512:SF30">
    <property type="entry name" value="OUTER MEMBRANE PROTEIN ASSEMBLY FACTOR BAMB"/>
    <property type="match status" value="1"/>
</dbReference>
<evidence type="ECO:0000313" key="4">
    <source>
        <dbReference type="Proteomes" id="UP000004508"/>
    </source>
</evidence>
<feature type="chain" id="PRO_5003088613" evidence="1">
    <location>
        <begin position="24"/>
        <end position="468"/>
    </location>
</feature>
<keyword evidence="1" id="KW-0732">Signal</keyword>
<accession>D6U4K3</accession>
<dbReference type="OrthoDB" id="9763050at2"/>